<reference evidence="1" key="1">
    <citation type="submission" date="2022-07" db="EMBL/GenBank/DDBJ databases">
        <title>Phylogenomic reconstructions and comparative analyses of Kickxellomycotina fungi.</title>
        <authorList>
            <person name="Reynolds N.K."/>
            <person name="Stajich J.E."/>
            <person name="Barry K."/>
            <person name="Grigoriev I.V."/>
            <person name="Crous P."/>
            <person name="Smith M.E."/>
        </authorList>
    </citation>
    <scope>NUCLEOTIDE SEQUENCE</scope>
    <source>
        <strain evidence="1">NBRC 100468</strain>
    </source>
</reference>
<evidence type="ECO:0000313" key="2">
    <source>
        <dbReference type="Proteomes" id="UP001150538"/>
    </source>
</evidence>
<dbReference type="InterPro" id="IPR036561">
    <property type="entry name" value="MAM33_sf"/>
</dbReference>
<dbReference type="Proteomes" id="UP001150538">
    <property type="component" value="Unassembled WGS sequence"/>
</dbReference>
<sequence>MNLLRTTRPLAARFLKTPIQRVTVKGFAQVRPAFSSQKLSLAVRGFGTTVARFEGSQSDKDITHTLQEEIEYERNALEEEGEPEFIKSFVEKTGFEIKESTGLNDVLLTKKFGNETIHVRFSVSEILNSTDNMADVEVFNENPEGVKKTGETNADETPDEFPVSFSVSIVKPGHANVLSLDLVAEEGEIGVDRIMFFPNEATALEQTAERDWERRGHYVGPVFGHLSDDLKENIDVFLEERGIETGLCLFMQDYIEHKEEKEYLGWLENFQKFVKA</sequence>
<accession>A0A9W8ABV1</accession>
<comment type="caution">
    <text evidence="1">The sequence shown here is derived from an EMBL/GenBank/DDBJ whole genome shotgun (WGS) entry which is preliminary data.</text>
</comment>
<dbReference type="GO" id="GO:0042256">
    <property type="term" value="P:cytosolic ribosome assembly"/>
    <property type="evidence" value="ECO:0007669"/>
    <property type="project" value="TreeGrafter"/>
</dbReference>
<name>A0A9W8ABV1_9FUNG</name>
<dbReference type="PANTHER" id="PTHR10826:SF1">
    <property type="entry name" value="COMPLEMENT COMPONENT 1 Q SUBCOMPONENT-BINDING PROTEIN, MITOCHONDRIAL"/>
    <property type="match status" value="1"/>
</dbReference>
<dbReference type="GO" id="GO:0005759">
    <property type="term" value="C:mitochondrial matrix"/>
    <property type="evidence" value="ECO:0007669"/>
    <property type="project" value="InterPro"/>
</dbReference>
<evidence type="ECO:0000313" key="1">
    <source>
        <dbReference type="EMBL" id="KAJ1921706.1"/>
    </source>
</evidence>
<dbReference type="AlphaFoldDB" id="A0A9W8ABV1"/>
<dbReference type="SUPFAM" id="SSF54529">
    <property type="entry name" value="Mitochondrial glycoprotein MAM33-like"/>
    <property type="match status" value="1"/>
</dbReference>
<proteinExistence type="predicted"/>
<keyword evidence="2" id="KW-1185">Reference proteome</keyword>
<dbReference type="EMBL" id="JANBPU010000003">
    <property type="protein sequence ID" value="KAJ1921706.1"/>
    <property type="molecule type" value="Genomic_DNA"/>
</dbReference>
<organism evidence="1 2">
    <name type="scientific">Mycoemilia scoparia</name>
    <dbReference type="NCBI Taxonomy" id="417184"/>
    <lineage>
        <taxon>Eukaryota</taxon>
        <taxon>Fungi</taxon>
        <taxon>Fungi incertae sedis</taxon>
        <taxon>Zoopagomycota</taxon>
        <taxon>Kickxellomycotina</taxon>
        <taxon>Kickxellomycetes</taxon>
        <taxon>Kickxellales</taxon>
        <taxon>Kickxellaceae</taxon>
        <taxon>Mycoemilia</taxon>
    </lineage>
</organism>
<dbReference type="Pfam" id="PF02330">
    <property type="entry name" value="MAM33"/>
    <property type="match status" value="1"/>
</dbReference>
<dbReference type="InterPro" id="IPR003428">
    <property type="entry name" value="MAM33"/>
</dbReference>
<dbReference type="Gene3D" id="3.10.280.10">
    <property type="entry name" value="Mitochondrial glycoprotein"/>
    <property type="match status" value="1"/>
</dbReference>
<dbReference type="PANTHER" id="PTHR10826">
    <property type="entry name" value="COMPLEMENT COMPONENT 1"/>
    <property type="match status" value="1"/>
</dbReference>
<dbReference type="OrthoDB" id="278212at2759"/>
<protein>
    <submittedName>
        <fullName evidence="1">Mitochondrial acidic protein mam33</fullName>
    </submittedName>
</protein>
<gene>
    <name evidence="1" type="primary">MAM33</name>
    <name evidence="1" type="ORF">H4219_000439</name>
</gene>